<organism evidence="2 3">
    <name type="scientific">Angustibacter luteus</name>
    <dbReference type="NCBI Taxonomy" id="658456"/>
    <lineage>
        <taxon>Bacteria</taxon>
        <taxon>Bacillati</taxon>
        <taxon>Actinomycetota</taxon>
        <taxon>Actinomycetes</taxon>
        <taxon>Kineosporiales</taxon>
        <taxon>Kineosporiaceae</taxon>
    </lineage>
</organism>
<dbReference type="RefSeq" id="WP_345715615.1">
    <property type="nucleotide sequence ID" value="NZ_BAABFP010000002.1"/>
</dbReference>
<dbReference type="PANTHER" id="PTHR36833:SF1">
    <property type="entry name" value="INTEGRAL MEMBRANE TRANSPORT PROTEIN"/>
    <property type="match status" value="1"/>
</dbReference>
<feature type="transmembrane region" description="Helical" evidence="1">
    <location>
        <begin position="238"/>
        <end position="258"/>
    </location>
</feature>
<keyword evidence="3" id="KW-1185">Reference proteome</keyword>
<gene>
    <name evidence="2" type="ORF">ACFQDO_11260</name>
</gene>
<proteinExistence type="predicted"/>
<sequence>MADLLRDLPAYRVLLGSRLASQTAYRTSFALDLLGQLGLALLELSEIYVVFHNVDALGGLAFGPALLVFALANVSWSIADTVVGHLDTLPSYIRTGTLDAMLLRPLPALAQLVTSDLSLRRLARTAMGVVVLVVALPIAIDDWTPAKVVLLVITPVTGAAIFAALFVGAAGAQFWLVDGGEMTNAFTYGSSYVSSYPTSVLHSVARVFFTFVVPAAFVSYLPTLVLTDQAGPPGLPAWLGWFTPVMAALAWAAALLWWRFGLRHYTGAGG</sequence>
<feature type="transmembrane region" description="Helical" evidence="1">
    <location>
        <begin position="152"/>
        <end position="177"/>
    </location>
</feature>
<evidence type="ECO:0000313" key="2">
    <source>
        <dbReference type="EMBL" id="MFC6007707.1"/>
    </source>
</evidence>
<keyword evidence="1" id="KW-0472">Membrane</keyword>
<feature type="transmembrane region" description="Helical" evidence="1">
    <location>
        <begin position="122"/>
        <end position="140"/>
    </location>
</feature>
<comment type="caution">
    <text evidence="2">The sequence shown here is derived from an EMBL/GenBank/DDBJ whole genome shotgun (WGS) entry which is preliminary data.</text>
</comment>
<dbReference type="PANTHER" id="PTHR36833">
    <property type="entry name" value="SLR0610 PROTEIN-RELATED"/>
    <property type="match status" value="1"/>
</dbReference>
<evidence type="ECO:0000256" key="1">
    <source>
        <dbReference type="SAM" id="Phobius"/>
    </source>
</evidence>
<accession>A0ABW1JFK9</accession>
<feature type="transmembrane region" description="Helical" evidence="1">
    <location>
        <begin position="198"/>
        <end position="218"/>
    </location>
</feature>
<reference evidence="3" key="1">
    <citation type="journal article" date="2019" name="Int. J. Syst. Evol. Microbiol.">
        <title>The Global Catalogue of Microorganisms (GCM) 10K type strain sequencing project: providing services to taxonomists for standard genome sequencing and annotation.</title>
        <authorList>
            <consortium name="The Broad Institute Genomics Platform"/>
            <consortium name="The Broad Institute Genome Sequencing Center for Infectious Disease"/>
            <person name="Wu L."/>
            <person name="Ma J."/>
        </authorList>
    </citation>
    <scope>NUCLEOTIDE SEQUENCE [LARGE SCALE GENOMIC DNA]</scope>
    <source>
        <strain evidence="3">KACC 14249</strain>
    </source>
</reference>
<evidence type="ECO:0000313" key="3">
    <source>
        <dbReference type="Proteomes" id="UP001596189"/>
    </source>
</evidence>
<dbReference type="EMBL" id="JBHSRD010000004">
    <property type="protein sequence ID" value="MFC6007707.1"/>
    <property type="molecule type" value="Genomic_DNA"/>
</dbReference>
<dbReference type="Proteomes" id="UP001596189">
    <property type="component" value="Unassembled WGS sequence"/>
</dbReference>
<protein>
    <submittedName>
        <fullName evidence="2">ABC transporter permease</fullName>
    </submittedName>
</protein>
<keyword evidence="1" id="KW-0812">Transmembrane</keyword>
<dbReference type="InterPro" id="IPR010390">
    <property type="entry name" value="ABC-2_transporter-like"/>
</dbReference>
<name>A0ABW1JFK9_9ACTN</name>
<dbReference type="Pfam" id="PF06182">
    <property type="entry name" value="ABC2_membrane_6"/>
    <property type="match status" value="1"/>
</dbReference>
<keyword evidence="1" id="KW-1133">Transmembrane helix</keyword>
<feature type="transmembrane region" description="Helical" evidence="1">
    <location>
        <begin position="56"/>
        <end position="79"/>
    </location>
</feature>